<evidence type="ECO:0000256" key="1">
    <source>
        <dbReference type="SAM" id="MobiDB-lite"/>
    </source>
</evidence>
<feature type="domain" description="Bifunctional inhibitor/plant lipid transfer protein/seed storage helical" evidence="2">
    <location>
        <begin position="41"/>
        <end position="118"/>
    </location>
</feature>
<proteinExistence type="predicted"/>
<gene>
    <name evidence="3" type="ORF">ACH5RR_023863</name>
</gene>
<dbReference type="Pfam" id="PF14368">
    <property type="entry name" value="LTP_2"/>
    <property type="match status" value="1"/>
</dbReference>
<dbReference type="InterPro" id="IPR016140">
    <property type="entry name" value="Bifunc_inhib/LTP/seed_store"/>
</dbReference>
<evidence type="ECO:0000259" key="2">
    <source>
        <dbReference type="Pfam" id="PF14368"/>
    </source>
</evidence>
<evidence type="ECO:0000313" key="3">
    <source>
        <dbReference type="EMBL" id="KAL3516961.1"/>
    </source>
</evidence>
<accession>A0ABD2ZBX0</accession>
<feature type="compositionally biased region" description="Polar residues" evidence="1">
    <location>
        <begin position="31"/>
        <end position="42"/>
    </location>
</feature>
<dbReference type="InterPro" id="IPR036312">
    <property type="entry name" value="Bifun_inhib/LTP/seed_sf"/>
</dbReference>
<feature type="compositionally biased region" description="Polar residues" evidence="1">
    <location>
        <begin position="1"/>
        <end position="24"/>
    </location>
</feature>
<keyword evidence="4" id="KW-1185">Reference proteome</keyword>
<dbReference type="EMBL" id="JBJUIK010000010">
    <property type="protein sequence ID" value="KAL3516961.1"/>
    <property type="molecule type" value="Genomic_DNA"/>
</dbReference>
<dbReference type="AlphaFoldDB" id="A0ABD2ZBX0"/>
<sequence length="124" mass="12892">MGNSPTNTPTLAPSNLSPTDNHSPTPVLPEPSSNSSISALHSPTPTGCACNFDLKTVAACSVFLGTRVGIFGIPRALCCRGLRGLDEADIYSCLCYIIQSNVTGKILNLSVEAALKIVSLGCRV</sequence>
<organism evidence="3 4">
    <name type="scientific">Cinchona calisaya</name>
    <dbReference type="NCBI Taxonomy" id="153742"/>
    <lineage>
        <taxon>Eukaryota</taxon>
        <taxon>Viridiplantae</taxon>
        <taxon>Streptophyta</taxon>
        <taxon>Embryophyta</taxon>
        <taxon>Tracheophyta</taxon>
        <taxon>Spermatophyta</taxon>
        <taxon>Magnoliopsida</taxon>
        <taxon>eudicotyledons</taxon>
        <taxon>Gunneridae</taxon>
        <taxon>Pentapetalae</taxon>
        <taxon>asterids</taxon>
        <taxon>lamiids</taxon>
        <taxon>Gentianales</taxon>
        <taxon>Rubiaceae</taxon>
        <taxon>Cinchonoideae</taxon>
        <taxon>Cinchoneae</taxon>
        <taxon>Cinchona</taxon>
    </lineage>
</organism>
<evidence type="ECO:0000313" key="4">
    <source>
        <dbReference type="Proteomes" id="UP001630127"/>
    </source>
</evidence>
<feature type="region of interest" description="Disordered" evidence="1">
    <location>
        <begin position="1"/>
        <end position="42"/>
    </location>
</feature>
<dbReference type="Proteomes" id="UP001630127">
    <property type="component" value="Unassembled WGS sequence"/>
</dbReference>
<dbReference type="SUPFAM" id="SSF47699">
    <property type="entry name" value="Bifunctional inhibitor/lipid-transfer protein/seed storage 2S albumin"/>
    <property type="match status" value="1"/>
</dbReference>
<protein>
    <recommendedName>
        <fullName evidence="2">Bifunctional inhibitor/plant lipid transfer protein/seed storage helical domain-containing protein</fullName>
    </recommendedName>
</protein>
<name>A0ABD2ZBX0_9GENT</name>
<reference evidence="3 4" key="1">
    <citation type="submission" date="2024-11" db="EMBL/GenBank/DDBJ databases">
        <title>A near-complete genome assembly of Cinchona calisaya.</title>
        <authorList>
            <person name="Lian D.C."/>
            <person name="Zhao X.W."/>
            <person name="Wei L."/>
        </authorList>
    </citation>
    <scope>NUCLEOTIDE SEQUENCE [LARGE SCALE GENOMIC DNA]</scope>
    <source>
        <tissue evidence="3">Nenye</tissue>
    </source>
</reference>
<comment type="caution">
    <text evidence="3">The sequence shown here is derived from an EMBL/GenBank/DDBJ whole genome shotgun (WGS) entry which is preliminary data.</text>
</comment>